<reference evidence="2" key="1">
    <citation type="journal article" date="2020" name="Cell">
        <title>Large-Scale Comparative Analyses of Tick Genomes Elucidate Their Genetic Diversity and Vector Capacities.</title>
        <authorList>
            <consortium name="Tick Genome and Microbiome Consortium (TIGMIC)"/>
            <person name="Jia N."/>
            <person name="Wang J."/>
            <person name="Shi W."/>
            <person name="Du L."/>
            <person name="Sun Y."/>
            <person name="Zhan W."/>
            <person name="Jiang J.F."/>
            <person name="Wang Q."/>
            <person name="Zhang B."/>
            <person name="Ji P."/>
            <person name="Bell-Sakyi L."/>
            <person name="Cui X.M."/>
            <person name="Yuan T.T."/>
            <person name="Jiang B.G."/>
            <person name="Yang W.F."/>
            <person name="Lam T.T."/>
            <person name="Chang Q.C."/>
            <person name="Ding S.J."/>
            <person name="Wang X.J."/>
            <person name="Zhu J.G."/>
            <person name="Ruan X.D."/>
            <person name="Zhao L."/>
            <person name="Wei J.T."/>
            <person name="Ye R.Z."/>
            <person name="Que T.C."/>
            <person name="Du C.H."/>
            <person name="Zhou Y.H."/>
            <person name="Cheng J.X."/>
            <person name="Dai P.F."/>
            <person name="Guo W.B."/>
            <person name="Han X.H."/>
            <person name="Huang E.J."/>
            <person name="Li L.F."/>
            <person name="Wei W."/>
            <person name="Gao Y.C."/>
            <person name="Liu J.Z."/>
            <person name="Shao H.Z."/>
            <person name="Wang X."/>
            <person name="Wang C.C."/>
            <person name="Yang T.C."/>
            <person name="Huo Q.B."/>
            <person name="Li W."/>
            <person name="Chen H.Y."/>
            <person name="Chen S.E."/>
            <person name="Zhou L.G."/>
            <person name="Ni X.B."/>
            <person name="Tian J.H."/>
            <person name="Sheng Y."/>
            <person name="Liu T."/>
            <person name="Pan Y.S."/>
            <person name="Xia L.Y."/>
            <person name="Li J."/>
            <person name="Zhao F."/>
            <person name="Cao W.C."/>
        </authorList>
    </citation>
    <scope>NUCLEOTIDE SEQUENCE</scope>
    <source>
        <strain evidence="2">Rmic-2018</strain>
    </source>
</reference>
<evidence type="ECO:0000256" key="1">
    <source>
        <dbReference type="SAM" id="MobiDB-lite"/>
    </source>
</evidence>
<organism evidence="2 3">
    <name type="scientific">Rhipicephalus microplus</name>
    <name type="common">Cattle tick</name>
    <name type="synonym">Boophilus microplus</name>
    <dbReference type="NCBI Taxonomy" id="6941"/>
    <lineage>
        <taxon>Eukaryota</taxon>
        <taxon>Metazoa</taxon>
        <taxon>Ecdysozoa</taxon>
        <taxon>Arthropoda</taxon>
        <taxon>Chelicerata</taxon>
        <taxon>Arachnida</taxon>
        <taxon>Acari</taxon>
        <taxon>Parasitiformes</taxon>
        <taxon>Ixodida</taxon>
        <taxon>Ixodoidea</taxon>
        <taxon>Ixodidae</taxon>
        <taxon>Rhipicephalinae</taxon>
        <taxon>Rhipicephalus</taxon>
        <taxon>Boophilus</taxon>
    </lineage>
</organism>
<feature type="region of interest" description="Disordered" evidence="1">
    <location>
        <begin position="1"/>
        <end position="39"/>
    </location>
</feature>
<reference evidence="2" key="2">
    <citation type="submission" date="2021-09" db="EMBL/GenBank/DDBJ databases">
        <authorList>
            <person name="Jia N."/>
            <person name="Wang J."/>
            <person name="Shi W."/>
            <person name="Du L."/>
            <person name="Sun Y."/>
            <person name="Zhan W."/>
            <person name="Jiang J."/>
            <person name="Wang Q."/>
            <person name="Zhang B."/>
            <person name="Ji P."/>
            <person name="Sakyi L.B."/>
            <person name="Cui X."/>
            <person name="Yuan T."/>
            <person name="Jiang B."/>
            <person name="Yang W."/>
            <person name="Lam T.T.-Y."/>
            <person name="Chang Q."/>
            <person name="Ding S."/>
            <person name="Wang X."/>
            <person name="Zhu J."/>
            <person name="Ruan X."/>
            <person name="Zhao L."/>
            <person name="Wei J."/>
            <person name="Que T."/>
            <person name="Du C."/>
            <person name="Cheng J."/>
            <person name="Dai P."/>
            <person name="Han X."/>
            <person name="Huang E."/>
            <person name="Gao Y."/>
            <person name="Liu J."/>
            <person name="Shao H."/>
            <person name="Ye R."/>
            <person name="Li L."/>
            <person name="Wei W."/>
            <person name="Wang X."/>
            <person name="Wang C."/>
            <person name="Huo Q."/>
            <person name="Li W."/>
            <person name="Guo W."/>
            <person name="Chen H."/>
            <person name="Chen S."/>
            <person name="Zhou L."/>
            <person name="Zhou L."/>
            <person name="Ni X."/>
            <person name="Tian J."/>
            <person name="Zhou Y."/>
            <person name="Sheng Y."/>
            <person name="Liu T."/>
            <person name="Pan Y."/>
            <person name="Xia L."/>
            <person name="Li J."/>
            <person name="Zhao F."/>
            <person name="Cao W."/>
        </authorList>
    </citation>
    <scope>NUCLEOTIDE SEQUENCE</scope>
    <source>
        <strain evidence="2">Rmic-2018</strain>
        <tissue evidence="2">Larvae</tissue>
    </source>
</reference>
<dbReference type="EMBL" id="JABSTU010000001">
    <property type="protein sequence ID" value="KAH8038776.1"/>
    <property type="molecule type" value="Genomic_DNA"/>
</dbReference>
<feature type="compositionally biased region" description="Polar residues" evidence="1">
    <location>
        <begin position="18"/>
        <end position="39"/>
    </location>
</feature>
<gene>
    <name evidence="2" type="ORF">HPB51_003101</name>
</gene>
<evidence type="ECO:0000313" key="3">
    <source>
        <dbReference type="Proteomes" id="UP000821866"/>
    </source>
</evidence>
<keyword evidence="3" id="KW-1185">Reference proteome</keyword>
<sequence>MDARAKTTNAKRKKKSGGSRQTESEASPTSVASDNDTTTSLRQDLLGPLLGRAKKPTHSFFPWAVLATLPLPSNPQPPINLLSCSPTTRKHYIEA</sequence>
<accession>A0A9J6EXS9</accession>
<dbReference type="Proteomes" id="UP000821866">
    <property type="component" value="Chromosome 1"/>
</dbReference>
<comment type="caution">
    <text evidence="2">The sequence shown here is derived from an EMBL/GenBank/DDBJ whole genome shotgun (WGS) entry which is preliminary data.</text>
</comment>
<evidence type="ECO:0000313" key="2">
    <source>
        <dbReference type="EMBL" id="KAH8038776.1"/>
    </source>
</evidence>
<protein>
    <submittedName>
        <fullName evidence="2">Uncharacterized protein</fullName>
    </submittedName>
</protein>
<proteinExistence type="predicted"/>
<dbReference type="AlphaFoldDB" id="A0A9J6EXS9"/>
<name>A0A9J6EXS9_RHIMP</name>